<dbReference type="Proteomes" id="UP000546200">
    <property type="component" value="Unassembled WGS sequence"/>
</dbReference>
<name>A0A7W9EWZ7_9SPHN</name>
<protein>
    <recommendedName>
        <fullName evidence="4">DUF4350 domain-containing protein</fullName>
    </recommendedName>
</protein>
<evidence type="ECO:0000256" key="1">
    <source>
        <dbReference type="SAM" id="Phobius"/>
    </source>
</evidence>
<evidence type="ECO:0000313" key="2">
    <source>
        <dbReference type="EMBL" id="MBB5716242.1"/>
    </source>
</evidence>
<sequence>MSDAASAAPRDGAFRPVVVAILIGVGVLAFAATLVLGAFAPDWRSGNNGGAHALSNAAVGYSGLVRLAEATGRSPQVVRSEYALNSENLAVATPEHGDVPIDPVLSQRGSRVTLFVLPKWQTAADRKRGGWVRRVGLLPRYDPEGVLAPGTRLRLIRERSGGRPLINAPELPAAIAFRAPRPLQVIGGIDRYIETDADGHKHRSPGFDPLITDGHGHTVLARLQGRNVYVLSDPDLLNNMGMRREEQAASALALLDWLNSNEANGILFDVTLNGFEHTRSPLKLAFEPPFLAMTLAILVALLLAGWQATHRFGAPRRLPRAIPFGKAALIDNTAALIRKAGRWRILGPRYAELARERARQSFGVPARLHDRELDRYLDRIERPQRFSDLAASASAAQTAEEVLTAARALHDWQKGHKQA</sequence>
<dbReference type="AlphaFoldDB" id="A0A7W9EWZ7"/>
<feature type="transmembrane region" description="Helical" evidence="1">
    <location>
        <begin position="289"/>
        <end position="308"/>
    </location>
</feature>
<dbReference type="EMBL" id="JACIJK010000009">
    <property type="protein sequence ID" value="MBB5716242.1"/>
    <property type="molecule type" value="Genomic_DNA"/>
</dbReference>
<keyword evidence="1" id="KW-0472">Membrane</keyword>
<evidence type="ECO:0000313" key="3">
    <source>
        <dbReference type="Proteomes" id="UP000546200"/>
    </source>
</evidence>
<keyword evidence="3" id="KW-1185">Reference proteome</keyword>
<gene>
    <name evidence="2" type="ORF">FHS94_003102</name>
</gene>
<keyword evidence="1" id="KW-0812">Transmembrane</keyword>
<dbReference type="RefSeq" id="WP_184059325.1">
    <property type="nucleotide sequence ID" value="NZ_JACIJK010000009.1"/>
</dbReference>
<accession>A0A7W9EWZ7</accession>
<organism evidence="2 3">
    <name type="scientific">Sphingomonas aerophila</name>
    <dbReference type="NCBI Taxonomy" id="1344948"/>
    <lineage>
        <taxon>Bacteria</taxon>
        <taxon>Pseudomonadati</taxon>
        <taxon>Pseudomonadota</taxon>
        <taxon>Alphaproteobacteria</taxon>
        <taxon>Sphingomonadales</taxon>
        <taxon>Sphingomonadaceae</taxon>
        <taxon>Sphingomonas</taxon>
    </lineage>
</organism>
<comment type="caution">
    <text evidence="2">The sequence shown here is derived from an EMBL/GenBank/DDBJ whole genome shotgun (WGS) entry which is preliminary data.</text>
</comment>
<reference evidence="2 3" key="1">
    <citation type="submission" date="2020-08" db="EMBL/GenBank/DDBJ databases">
        <title>Genomic Encyclopedia of Type Strains, Phase IV (KMG-IV): sequencing the most valuable type-strain genomes for metagenomic binning, comparative biology and taxonomic classification.</title>
        <authorList>
            <person name="Goeker M."/>
        </authorList>
    </citation>
    <scope>NUCLEOTIDE SEQUENCE [LARGE SCALE GENOMIC DNA]</scope>
    <source>
        <strain evidence="2 3">DSM 100044</strain>
    </source>
</reference>
<proteinExistence type="predicted"/>
<keyword evidence="1" id="KW-1133">Transmembrane helix</keyword>
<evidence type="ECO:0008006" key="4">
    <source>
        <dbReference type="Google" id="ProtNLM"/>
    </source>
</evidence>
<feature type="transmembrane region" description="Helical" evidence="1">
    <location>
        <begin position="17"/>
        <end position="39"/>
    </location>
</feature>